<proteinExistence type="predicted"/>
<sequence>MTPIVLNPNGDEKVLLLDEGSLIAKAMMDKFPKVFTKSLGLLKHYDHSIVLKKNTVPKIHKARMIPILIREEVEVVEVFRNVVRLKDGKVWNLKRVALCGKKGEEMKQCDHKNYVWLEVEAMDGKLDVEKEQLELMEMNDEEQLKTRAVRQTRKVNIMDVGGKMRNSDDICNGEVVQEELEEGKELVEGEWDVGFKRKSFTRIVKGLCDVMEIYVVCSFQSIEEGDVLYYVLSRILLGDIVGVRFYR</sequence>
<accession>A0AAV7Q5H7</accession>
<organism evidence="1 2">
    <name type="scientific">Pleurodeles waltl</name>
    <name type="common">Iberian ribbed newt</name>
    <dbReference type="NCBI Taxonomy" id="8319"/>
    <lineage>
        <taxon>Eukaryota</taxon>
        <taxon>Metazoa</taxon>
        <taxon>Chordata</taxon>
        <taxon>Craniata</taxon>
        <taxon>Vertebrata</taxon>
        <taxon>Euteleostomi</taxon>
        <taxon>Amphibia</taxon>
        <taxon>Batrachia</taxon>
        <taxon>Caudata</taxon>
        <taxon>Salamandroidea</taxon>
        <taxon>Salamandridae</taxon>
        <taxon>Pleurodelinae</taxon>
        <taxon>Pleurodeles</taxon>
    </lineage>
</organism>
<evidence type="ECO:0000313" key="1">
    <source>
        <dbReference type="EMBL" id="KAJ1135539.1"/>
    </source>
</evidence>
<reference evidence="1" key="1">
    <citation type="journal article" date="2022" name="bioRxiv">
        <title>Sequencing and chromosome-scale assembly of the giantPleurodeles waltlgenome.</title>
        <authorList>
            <person name="Brown T."/>
            <person name="Elewa A."/>
            <person name="Iarovenko S."/>
            <person name="Subramanian E."/>
            <person name="Araus A.J."/>
            <person name="Petzold A."/>
            <person name="Susuki M."/>
            <person name="Suzuki K.-i.T."/>
            <person name="Hayashi T."/>
            <person name="Toyoda A."/>
            <person name="Oliveira C."/>
            <person name="Osipova E."/>
            <person name="Leigh N.D."/>
            <person name="Simon A."/>
            <person name="Yun M.H."/>
        </authorList>
    </citation>
    <scope>NUCLEOTIDE SEQUENCE</scope>
    <source>
        <strain evidence="1">20211129_DDA</strain>
        <tissue evidence="1">Liver</tissue>
    </source>
</reference>
<name>A0AAV7Q5H7_PLEWA</name>
<dbReference type="EMBL" id="JANPWB010000010">
    <property type="protein sequence ID" value="KAJ1135539.1"/>
    <property type="molecule type" value="Genomic_DNA"/>
</dbReference>
<dbReference type="AlphaFoldDB" id="A0AAV7Q5H7"/>
<dbReference type="Proteomes" id="UP001066276">
    <property type="component" value="Chromosome 6"/>
</dbReference>
<evidence type="ECO:0000313" key="2">
    <source>
        <dbReference type="Proteomes" id="UP001066276"/>
    </source>
</evidence>
<protein>
    <submittedName>
        <fullName evidence="1">Uncharacterized protein</fullName>
    </submittedName>
</protein>
<comment type="caution">
    <text evidence="1">The sequence shown here is derived from an EMBL/GenBank/DDBJ whole genome shotgun (WGS) entry which is preliminary data.</text>
</comment>
<keyword evidence="2" id="KW-1185">Reference proteome</keyword>
<gene>
    <name evidence="1" type="ORF">NDU88_001978</name>
</gene>